<name>A0A834WZU1_9FABA</name>
<protein>
    <submittedName>
        <fullName evidence="1">Uncharacterized protein</fullName>
    </submittedName>
</protein>
<gene>
    <name evidence="1" type="ORF">G2W53_010228</name>
</gene>
<evidence type="ECO:0000313" key="1">
    <source>
        <dbReference type="EMBL" id="KAF7835369.1"/>
    </source>
</evidence>
<accession>A0A834WZU1</accession>
<dbReference type="AlphaFoldDB" id="A0A834WZU1"/>
<evidence type="ECO:0000313" key="2">
    <source>
        <dbReference type="Proteomes" id="UP000634136"/>
    </source>
</evidence>
<proteinExistence type="predicted"/>
<comment type="caution">
    <text evidence="1">The sequence shown here is derived from an EMBL/GenBank/DDBJ whole genome shotgun (WGS) entry which is preliminary data.</text>
</comment>
<reference evidence="1" key="1">
    <citation type="submission" date="2020-09" db="EMBL/GenBank/DDBJ databases">
        <title>Genome-Enabled Discovery of Anthraquinone Biosynthesis in Senna tora.</title>
        <authorList>
            <person name="Kang S.-H."/>
            <person name="Pandey R.P."/>
            <person name="Lee C.-M."/>
            <person name="Sim J.-S."/>
            <person name="Jeong J.-T."/>
            <person name="Choi B.-S."/>
            <person name="Jung M."/>
            <person name="Ginzburg D."/>
            <person name="Zhao K."/>
            <person name="Won S.Y."/>
            <person name="Oh T.-J."/>
            <person name="Yu Y."/>
            <person name="Kim N.-H."/>
            <person name="Lee O.R."/>
            <person name="Lee T.-H."/>
            <person name="Bashyal P."/>
            <person name="Kim T.-S."/>
            <person name="Lee W.-H."/>
            <person name="Kawkins C."/>
            <person name="Kim C.-K."/>
            <person name="Kim J.S."/>
            <person name="Ahn B.O."/>
            <person name="Rhee S.Y."/>
            <person name="Sohng J.K."/>
        </authorList>
    </citation>
    <scope>NUCLEOTIDE SEQUENCE</scope>
    <source>
        <tissue evidence="1">Leaf</tissue>
    </source>
</reference>
<dbReference type="EMBL" id="JAAIUW010000004">
    <property type="protein sequence ID" value="KAF7835369.1"/>
    <property type="molecule type" value="Genomic_DNA"/>
</dbReference>
<organism evidence="1 2">
    <name type="scientific">Senna tora</name>
    <dbReference type="NCBI Taxonomy" id="362788"/>
    <lineage>
        <taxon>Eukaryota</taxon>
        <taxon>Viridiplantae</taxon>
        <taxon>Streptophyta</taxon>
        <taxon>Embryophyta</taxon>
        <taxon>Tracheophyta</taxon>
        <taxon>Spermatophyta</taxon>
        <taxon>Magnoliopsida</taxon>
        <taxon>eudicotyledons</taxon>
        <taxon>Gunneridae</taxon>
        <taxon>Pentapetalae</taxon>
        <taxon>rosids</taxon>
        <taxon>fabids</taxon>
        <taxon>Fabales</taxon>
        <taxon>Fabaceae</taxon>
        <taxon>Caesalpinioideae</taxon>
        <taxon>Cassia clade</taxon>
        <taxon>Senna</taxon>
    </lineage>
</organism>
<dbReference type="Proteomes" id="UP000634136">
    <property type="component" value="Unassembled WGS sequence"/>
</dbReference>
<sequence>MGSGVPWGVWDDGGCLLKKKQIRKRRTYGLRRRLSSRISMGSLDKKLVKPGVPDCSSFANPAFLEIIGDT</sequence>
<keyword evidence="2" id="KW-1185">Reference proteome</keyword>